<accession>A0A2N5NE22</accession>
<dbReference type="EMBL" id="QSSX01000124">
    <property type="protein sequence ID" value="RGM13882.1"/>
    <property type="molecule type" value="Genomic_DNA"/>
</dbReference>
<sequence length="64" mass="7624">MQYEKTLLTVDEFCHYVGIGKTKARELISNPCCKYVVRIGRRVFIHKELFDNELKRNAKFQLTM</sequence>
<dbReference type="EMBL" id="NIHM01000043">
    <property type="protein sequence ID" value="PLT52270.1"/>
    <property type="molecule type" value="Genomic_DNA"/>
</dbReference>
<reference evidence="1" key="3">
    <citation type="submission" date="2022-12" db="EMBL/GenBank/DDBJ databases">
        <title>Genome of R. gnavus strain RSHDN_123.</title>
        <authorList>
            <person name="Abdugheni R."/>
        </authorList>
    </citation>
    <scope>NUCLEOTIDE SEQUENCE</scope>
    <source>
        <strain evidence="1">RSHDN_123</strain>
    </source>
</reference>
<dbReference type="AlphaFoldDB" id="A0A2N5NE22"/>
<evidence type="ECO:0000313" key="2">
    <source>
        <dbReference type="EMBL" id="PLT52270.1"/>
    </source>
</evidence>
<dbReference type="Proteomes" id="UP000260808">
    <property type="component" value="Unassembled WGS sequence"/>
</dbReference>
<protein>
    <submittedName>
        <fullName evidence="1">Excisionase</fullName>
    </submittedName>
    <submittedName>
        <fullName evidence="3">Helix-turn-helix domain-containing protein</fullName>
    </submittedName>
</protein>
<name>A0A2N5NE22_MEDGN</name>
<comment type="caution">
    <text evidence="2">The sequence shown here is derived from an EMBL/GenBank/DDBJ whole genome shotgun (WGS) entry which is preliminary data.</text>
</comment>
<dbReference type="Proteomes" id="UP001148455">
    <property type="component" value="Unassembled WGS sequence"/>
</dbReference>
<evidence type="ECO:0000313" key="3">
    <source>
        <dbReference type="EMBL" id="RGM13882.1"/>
    </source>
</evidence>
<evidence type="ECO:0000313" key="5">
    <source>
        <dbReference type="Proteomes" id="UP000260808"/>
    </source>
</evidence>
<reference evidence="2 4" key="1">
    <citation type="journal article" date="2017" name="Genome Med.">
        <title>A novel Ruminococcus gnavus clade enriched in inflammatory bowel disease patients.</title>
        <authorList>
            <person name="Hall A.B."/>
            <person name="Yassour M."/>
            <person name="Sauk J."/>
            <person name="Garner A."/>
            <person name="Jiang X."/>
            <person name="Arthur T."/>
            <person name="Lagoudas G.K."/>
            <person name="Vatanen T."/>
            <person name="Fornelos N."/>
            <person name="Wilson R."/>
            <person name="Bertha M."/>
            <person name="Cohen M."/>
            <person name="Garber J."/>
            <person name="Khalili H."/>
            <person name="Gevers D."/>
            <person name="Ananthakrishnan A.N."/>
            <person name="Kugathasan S."/>
            <person name="Lander E.S."/>
            <person name="Blainey P."/>
            <person name="Vlamakis H."/>
            <person name="Xavier R.J."/>
            <person name="Huttenhower C."/>
        </authorList>
    </citation>
    <scope>NUCLEOTIDE SEQUENCE [LARGE SCALE GENOMIC DNA]</scope>
    <source>
        <strain evidence="2 4">RJX1118</strain>
    </source>
</reference>
<reference evidence="3 5" key="2">
    <citation type="submission" date="2018-08" db="EMBL/GenBank/DDBJ databases">
        <title>A genome reference for cultivated species of the human gut microbiota.</title>
        <authorList>
            <person name="Zou Y."/>
            <person name="Xue W."/>
            <person name="Luo G."/>
        </authorList>
    </citation>
    <scope>NUCLEOTIDE SEQUENCE [LARGE SCALE GENOMIC DNA]</scope>
    <source>
        <strain evidence="3 5">TF01-20-2</strain>
    </source>
</reference>
<dbReference type="EMBL" id="JAPZED010000015">
    <property type="protein sequence ID" value="MCZ7694829.1"/>
    <property type="molecule type" value="Genomic_DNA"/>
</dbReference>
<dbReference type="Gene3D" id="3.90.105.50">
    <property type="match status" value="1"/>
</dbReference>
<evidence type="ECO:0000313" key="4">
    <source>
        <dbReference type="Proteomes" id="UP000234849"/>
    </source>
</evidence>
<dbReference type="InterPro" id="IPR038148">
    <property type="entry name" value="Tn1545/Tn916_Xis"/>
</dbReference>
<organism evidence="2 4">
    <name type="scientific">Mediterraneibacter gnavus</name>
    <name type="common">Ruminococcus gnavus</name>
    <dbReference type="NCBI Taxonomy" id="33038"/>
    <lineage>
        <taxon>Bacteria</taxon>
        <taxon>Bacillati</taxon>
        <taxon>Bacillota</taxon>
        <taxon>Clostridia</taxon>
        <taxon>Lachnospirales</taxon>
        <taxon>Lachnospiraceae</taxon>
        <taxon>Mediterraneibacter</taxon>
    </lineage>
</organism>
<proteinExistence type="predicted"/>
<evidence type="ECO:0000313" key="1">
    <source>
        <dbReference type="EMBL" id="MCZ7694829.1"/>
    </source>
</evidence>
<dbReference type="RefSeq" id="WP_101880353.1">
    <property type="nucleotide sequence ID" value="NZ_AP031447.1"/>
</dbReference>
<dbReference type="Proteomes" id="UP000234849">
    <property type="component" value="Unassembled WGS sequence"/>
</dbReference>
<gene>
    <name evidence="2" type="ORF">CDL18_15170</name>
    <name evidence="3" type="ORF">DXC31_18560</name>
    <name evidence="1" type="ORF">O8D18_12430</name>
</gene>